<keyword evidence="4 6" id="KW-1133">Transmembrane helix</keyword>
<proteinExistence type="inferred from homology"/>
<reference evidence="7 8" key="1">
    <citation type="submission" date="2024-01" db="EMBL/GenBank/DDBJ databases">
        <title>The complete chloroplast genome sequence of Lithospermum erythrorhizon: insights into the phylogenetic relationship among Boraginaceae species and the maternal lineages of purple gromwells.</title>
        <authorList>
            <person name="Okada T."/>
            <person name="Watanabe K."/>
        </authorList>
    </citation>
    <scope>NUCLEOTIDE SEQUENCE [LARGE SCALE GENOMIC DNA]</scope>
</reference>
<comment type="subcellular location">
    <subcellularLocation>
        <location evidence="1">Membrane</location>
        <topology evidence="1">Multi-pass membrane protein</topology>
    </subcellularLocation>
</comment>
<dbReference type="GO" id="GO:0016020">
    <property type="term" value="C:membrane"/>
    <property type="evidence" value="ECO:0007669"/>
    <property type="project" value="UniProtKB-SubCell"/>
</dbReference>
<dbReference type="Proteomes" id="UP001454036">
    <property type="component" value="Unassembled WGS sequence"/>
</dbReference>
<keyword evidence="5 6" id="KW-0472">Membrane</keyword>
<protein>
    <submittedName>
        <fullName evidence="7">Membrane traffic protein</fullName>
    </submittedName>
</protein>
<evidence type="ECO:0000256" key="6">
    <source>
        <dbReference type="SAM" id="Phobius"/>
    </source>
</evidence>
<evidence type="ECO:0000256" key="1">
    <source>
        <dbReference type="ARBA" id="ARBA00004141"/>
    </source>
</evidence>
<dbReference type="SMART" id="SM01398">
    <property type="entry name" value="Cornichon"/>
    <property type="match status" value="1"/>
</dbReference>
<keyword evidence="8" id="KW-1185">Reference proteome</keyword>
<feature type="transmembrane region" description="Helical" evidence="6">
    <location>
        <begin position="54"/>
        <end position="82"/>
    </location>
</feature>
<dbReference type="InterPro" id="IPR003377">
    <property type="entry name" value="Cornichon"/>
</dbReference>
<evidence type="ECO:0000313" key="7">
    <source>
        <dbReference type="EMBL" id="GAA0157360.1"/>
    </source>
</evidence>
<accession>A0AAV3Q0A8</accession>
<feature type="transmembrane region" description="Helical" evidence="6">
    <location>
        <begin position="7"/>
        <end position="27"/>
    </location>
</feature>
<feature type="transmembrane region" description="Helical" evidence="6">
    <location>
        <begin position="111"/>
        <end position="130"/>
    </location>
</feature>
<dbReference type="EMBL" id="BAABME010003087">
    <property type="protein sequence ID" value="GAA0157360.1"/>
    <property type="molecule type" value="Genomic_DNA"/>
</dbReference>
<organism evidence="7 8">
    <name type="scientific">Lithospermum erythrorhizon</name>
    <name type="common">Purple gromwell</name>
    <name type="synonym">Lithospermum officinale var. erythrorhizon</name>
    <dbReference type="NCBI Taxonomy" id="34254"/>
    <lineage>
        <taxon>Eukaryota</taxon>
        <taxon>Viridiplantae</taxon>
        <taxon>Streptophyta</taxon>
        <taxon>Embryophyta</taxon>
        <taxon>Tracheophyta</taxon>
        <taxon>Spermatophyta</taxon>
        <taxon>Magnoliopsida</taxon>
        <taxon>eudicotyledons</taxon>
        <taxon>Gunneridae</taxon>
        <taxon>Pentapetalae</taxon>
        <taxon>asterids</taxon>
        <taxon>lamiids</taxon>
        <taxon>Boraginales</taxon>
        <taxon>Boraginaceae</taxon>
        <taxon>Boraginoideae</taxon>
        <taxon>Lithospermeae</taxon>
        <taxon>Lithospermum</taxon>
    </lineage>
</organism>
<evidence type="ECO:0000256" key="5">
    <source>
        <dbReference type="ARBA" id="ARBA00023136"/>
    </source>
</evidence>
<keyword evidence="3 6" id="KW-0812">Transmembrane</keyword>
<evidence type="ECO:0000256" key="3">
    <source>
        <dbReference type="ARBA" id="ARBA00022692"/>
    </source>
</evidence>
<dbReference type="Pfam" id="PF03311">
    <property type="entry name" value="Cornichon"/>
    <property type="match status" value="1"/>
</dbReference>
<gene>
    <name evidence="7" type="ORF">LIER_14645</name>
</gene>
<comment type="similarity">
    <text evidence="2">Belongs to the cornichon family.</text>
</comment>
<dbReference type="PANTHER" id="PTHR12290">
    <property type="entry name" value="CORNICHON-RELATED"/>
    <property type="match status" value="1"/>
</dbReference>
<evidence type="ECO:0000313" key="8">
    <source>
        <dbReference type="Proteomes" id="UP001454036"/>
    </source>
</evidence>
<evidence type="ECO:0000256" key="4">
    <source>
        <dbReference type="ARBA" id="ARBA00022989"/>
    </source>
</evidence>
<evidence type="ECO:0000256" key="2">
    <source>
        <dbReference type="ARBA" id="ARBA00010095"/>
    </source>
</evidence>
<dbReference type="AlphaFoldDB" id="A0AAV3Q0A8"/>
<sequence length="154" mass="17968">MAWDPISWFIFFIINVLLIASALYQIVCLSDLEADYMNPYESSSRINVMIIPEYVLHGVFCTLFLLTGHWIFFLLTLPVAYLNLRKFMAREHLVDVTEVFRNLNAEKKLRIFKLGFYLILFAIVIIRASVDGTLLSVFRTTREGLDFRTSVLEF</sequence>
<comment type="caution">
    <text evidence="7">The sequence shown here is derived from an EMBL/GenBank/DDBJ whole genome shotgun (WGS) entry which is preliminary data.</text>
</comment>
<name>A0AAV3Q0A8_LITER</name>
<dbReference type="GO" id="GO:0016192">
    <property type="term" value="P:vesicle-mediated transport"/>
    <property type="evidence" value="ECO:0007669"/>
    <property type="project" value="InterPro"/>
</dbReference>